<dbReference type="InterPro" id="IPR036259">
    <property type="entry name" value="MFS_trans_sf"/>
</dbReference>
<dbReference type="PROSITE" id="PS50850">
    <property type="entry name" value="MFS"/>
    <property type="match status" value="1"/>
</dbReference>
<dbReference type="PANTHER" id="PTHR23502">
    <property type="entry name" value="MAJOR FACILITATOR SUPERFAMILY"/>
    <property type="match status" value="1"/>
</dbReference>
<proteinExistence type="predicted"/>
<organism evidence="8 9">
    <name type="scientific">Rhypophila decipiens</name>
    <dbReference type="NCBI Taxonomy" id="261697"/>
    <lineage>
        <taxon>Eukaryota</taxon>
        <taxon>Fungi</taxon>
        <taxon>Dikarya</taxon>
        <taxon>Ascomycota</taxon>
        <taxon>Pezizomycotina</taxon>
        <taxon>Sordariomycetes</taxon>
        <taxon>Sordariomycetidae</taxon>
        <taxon>Sordariales</taxon>
        <taxon>Naviculisporaceae</taxon>
        <taxon>Rhypophila</taxon>
    </lineage>
</organism>
<evidence type="ECO:0000256" key="6">
    <source>
        <dbReference type="SAM" id="Phobius"/>
    </source>
</evidence>
<feature type="transmembrane region" description="Helical" evidence="6">
    <location>
        <begin position="274"/>
        <end position="294"/>
    </location>
</feature>
<feature type="transmembrane region" description="Helical" evidence="6">
    <location>
        <begin position="346"/>
        <end position="370"/>
    </location>
</feature>
<evidence type="ECO:0000313" key="9">
    <source>
        <dbReference type="Proteomes" id="UP001301769"/>
    </source>
</evidence>
<accession>A0AAN6YAY7</accession>
<evidence type="ECO:0000256" key="1">
    <source>
        <dbReference type="ARBA" id="ARBA00004141"/>
    </source>
</evidence>
<sequence length="672" mass="73635">MPIPNDAASSFISSADNLSIGGQGDVRRPSGVSAAHTEKLSQTNSAQGTQPLSRCAAITPSRVPGSPQAALSSETVEKQDDSNNGKHTGSPPPPNLKVELREEDAWSELGFSFSPRKKWTILTIVFLVQLSMNFNTTLYSNGLEGISREYGVSMQAARVGAAIFLIAYAFGCELWAPWSEELGRKPILQLSLLLVNIWCVLVALAPNFGALLAGRFLGGLSSAGGSVTLGMIADMFEPDEQQNAVAYIVFSSVAGSILGPVIGGFVETYLDWRWTIWIQLIFGGVVQLLHLLFVPETRSTILLDRIAKERRKNGGPGSQVYGPNELRPFRERFTFREFMWTWYRSFHILLTEPIVLALSALSGFSDALIFMQVQSFVLVYSQWGFSAIDIGLSFIPIGIGYVIAWLSFLPTFKRIRRKRDRNPTDEHAQFESRLWWLLYTAPCLPIGLFIFAWTSGGPPVHWAGSMVASAIIGIANYAIYMATIDYMVGAYGPYAASATGGNGWARDFLAGVLTIPATPFYENMGPQHAGTILACISVLLVPAVYLVYFKGPWLRERSRFAKSLKSAETTDPSGHPHIGVPLPTGEHLEAAHSQSLPQSQEEMRDNVPRAPNPRIVVTGPVDSRPSTRDGGEPGRSYDHTDNDEYDNRSGSRRGLSGDTEVGDDDSTRFHNC</sequence>
<reference evidence="8" key="1">
    <citation type="journal article" date="2023" name="Mol. Phylogenet. Evol.">
        <title>Genome-scale phylogeny and comparative genomics of the fungal order Sordariales.</title>
        <authorList>
            <person name="Hensen N."/>
            <person name="Bonometti L."/>
            <person name="Westerberg I."/>
            <person name="Brannstrom I.O."/>
            <person name="Guillou S."/>
            <person name="Cros-Aarteil S."/>
            <person name="Calhoun S."/>
            <person name="Haridas S."/>
            <person name="Kuo A."/>
            <person name="Mondo S."/>
            <person name="Pangilinan J."/>
            <person name="Riley R."/>
            <person name="LaButti K."/>
            <person name="Andreopoulos B."/>
            <person name="Lipzen A."/>
            <person name="Chen C."/>
            <person name="Yan M."/>
            <person name="Daum C."/>
            <person name="Ng V."/>
            <person name="Clum A."/>
            <person name="Steindorff A."/>
            <person name="Ohm R.A."/>
            <person name="Martin F."/>
            <person name="Silar P."/>
            <person name="Natvig D.O."/>
            <person name="Lalanne C."/>
            <person name="Gautier V."/>
            <person name="Ament-Velasquez S.L."/>
            <person name="Kruys A."/>
            <person name="Hutchinson M.I."/>
            <person name="Powell A.J."/>
            <person name="Barry K."/>
            <person name="Miller A.N."/>
            <person name="Grigoriev I.V."/>
            <person name="Debuchy R."/>
            <person name="Gladieux P."/>
            <person name="Hiltunen Thoren M."/>
            <person name="Johannesson H."/>
        </authorList>
    </citation>
    <scope>NUCLEOTIDE SEQUENCE</scope>
    <source>
        <strain evidence="8">PSN293</strain>
    </source>
</reference>
<dbReference type="Proteomes" id="UP001301769">
    <property type="component" value="Unassembled WGS sequence"/>
</dbReference>
<feature type="transmembrane region" description="Helical" evidence="6">
    <location>
        <begin position="119"/>
        <end position="136"/>
    </location>
</feature>
<keyword evidence="4 6" id="KW-0472">Membrane</keyword>
<dbReference type="GO" id="GO:0005886">
    <property type="term" value="C:plasma membrane"/>
    <property type="evidence" value="ECO:0007669"/>
    <property type="project" value="TreeGrafter"/>
</dbReference>
<comment type="caution">
    <text evidence="8">The sequence shown here is derived from an EMBL/GenBank/DDBJ whole genome shotgun (WGS) entry which is preliminary data.</text>
</comment>
<evidence type="ECO:0000259" key="7">
    <source>
        <dbReference type="PROSITE" id="PS50850"/>
    </source>
</evidence>
<feature type="region of interest" description="Disordered" evidence="5">
    <location>
        <begin position="590"/>
        <end position="672"/>
    </location>
</feature>
<feature type="compositionally biased region" description="Polar residues" evidence="5">
    <location>
        <begin position="7"/>
        <end position="17"/>
    </location>
</feature>
<dbReference type="Gene3D" id="1.20.1250.20">
    <property type="entry name" value="MFS general substrate transporter like domains"/>
    <property type="match status" value="1"/>
</dbReference>
<dbReference type="Pfam" id="PF07690">
    <property type="entry name" value="MFS_1"/>
    <property type="match status" value="1"/>
</dbReference>
<keyword evidence="3 6" id="KW-1133">Transmembrane helix</keyword>
<dbReference type="InterPro" id="IPR020846">
    <property type="entry name" value="MFS_dom"/>
</dbReference>
<dbReference type="EMBL" id="MU858081">
    <property type="protein sequence ID" value="KAK4215336.1"/>
    <property type="molecule type" value="Genomic_DNA"/>
</dbReference>
<evidence type="ECO:0000256" key="2">
    <source>
        <dbReference type="ARBA" id="ARBA00022692"/>
    </source>
</evidence>
<protein>
    <submittedName>
        <fullName evidence="8">MFS multidrug transporter</fullName>
    </submittedName>
</protein>
<reference evidence="8" key="2">
    <citation type="submission" date="2023-05" db="EMBL/GenBank/DDBJ databases">
        <authorList>
            <consortium name="Lawrence Berkeley National Laboratory"/>
            <person name="Steindorff A."/>
            <person name="Hensen N."/>
            <person name="Bonometti L."/>
            <person name="Westerberg I."/>
            <person name="Brannstrom I.O."/>
            <person name="Guillou S."/>
            <person name="Cros-Aarteil S."/>
            <person name="Calhoun S."/>
            <person name="Haridas S."/>
            <person name="Kuo A."/>
            <person name="Mondo S."/>
            <person name="Pangilinan J."/>
            <person name="Riley R."/>
            <person name="Labutti K."/>
            <person name="Andreopoulos B."/>
            <person name="Lipzen A."/>
            <person name="Chen C."/>
            <person name="Yanf M."/>
            <person name="Daum C."/>
            <person name="Ng V."/>
            <person name="Clum A."/>
            <person name="Ohm R."/>
            <person name="Martin F."/>
            <person name="Silar P."/>
            <person name="Natvig D."/>
            <person name="Lalanne C."/>
            <person name="Gautier V."/>
            <person name="Ament-Velasquez S.L."/>
            <person name="Kruys A."/>
            <person name="Hutchinson M.I."/>
            <person name="Powell A.J."/>
            <person name="Barry K."/>
            <person name="Miller A.N."/>
            <person name="Grigoriev I.V."/>
            <person name="Debuchy R."/>
            <person name="Gladieux P."/>
            <person name="Thoren M.H."/>
            <person name="Johannesson H."/>
        </authorList>
    </citation>
    <scope>NUCLEOTIDE SEQUENCE</scope>
    <source>
        <strain evidence="8">PSN293</strain>
    </source>
</reference>
<dbReference type="GO" id="GO:0022857">
    <property type="term" value="F:transmembrane transporter activity"/>
    <property type="evidence" value="ECO:0007669"/>
    <property type="project" value="InterPro"/>
</dbReference>
<dbReference type="FunFam" id="1.20.1250.20:FF:000088">
    <property type="entry name" value="MFS multidrug transporter, putative"/>
    <property type="match status" value="1"/>
</dbReference>
<keyword evidence="2 6" id="KW-0812">Transmembrane</keyword>
<dbReference type="SUPFAM" id="SSF103473">
    <property type="entry name" value="MFS general substrate transporter"/>
    <property type="match status" value="1"/>
</dbReference>
<feature type="transmembrane region" description="Helical" evidence="6">
    <location>
        <begin position="527"/>
        <end position="549"/>
    </location>
</feature>
<feature type="transmembrane region" description="Helical" evidence="6">
    <location>
        <begin position="390"/>
        <end position="412"/>
    </location>
</feature>
<feature type="transmembrane region" description="Helical" evidence="6">
    <location>
        <begin position="244"/>
        <end position="262"/>
    </location>
</feature>
<feature type="transmembrane region" description="Helical" evidence="6">
    <location>
        <begin position="156"/>
        <end position="175"/>
    </location>
</feature>
<gene>
    <name evidence="8" type="ORF">QBC37DRAFT_312595</name>
</gene>
<feature type="compositionally biased region" description="Basic and acidic residues" evidence="5">
    <location>
        <begin position="625"/>
        <end position="649"/>
    </location>
</feature>
<evidence type="ECO:0000256" key="3">
    <source>
        <dbReference type="ARBA" id="ARBA00022989"/>
    </source>
</evidence>
<comment type="subcellular location">
    <subcellularLocation>
        <location evidence="1">Membrane</location>
        <topology evidence="1">Multi-pass membrane protein</topology>
    </subcellularLocation>
</comment>
<feature type="transmembrane region" description="Helical" evidence="6">
    <location>
        <begin position="187"/>
        <end position="206"/>
    </location>
</feature>
<feature type="domain" description="Major facilitator superfamily (MFS) profile" evidence="7">
    <location>
        <begin position="121"/>
        <end position="555"/>
    </location>
</feature>
<name>A0AAN6YAY7_9PEZI</name>
<feature type="compositionally biased region" description="Polar residues" evidence="5">
    <location>
        <begin position="40"/>
        <end position="52"/>
    </location>
</feature>
<evidence type="ECO:0000256" key="4">
    <source>
        <dbReference type="ARBA" id="ARBA00023136"/>
    </source>
</evidence>
<feature type="region of interest" description="Disordered" evidence="5">
    <location>
        <begin position="565"/>
        <end position="584"/>
    </location>
</feature>
<evidence type="ECO:0000256" key="5">
    <source>
        <dbReference type="SAM" id="MobiDB-lite"/>
    </source>
</evidence>
<dbReference type="AlphaFoldDB" id="A0AAN6YAY7"/>
<feature type="transmembrane region" description="Helical" evidence="6">
    <location>
        <begin position="460"/>
        <end position="482"/>
    </location>
</feature>
<evidence type="ECO:0000313" key="8">
    <source>
        <dbReference type="EMBL" id="KAK4215336.1"/>
    </source>
</evidence>
<feature type="transmembrane region" description="Helical" evidence="6">
    <location>
        <begin position="433"/>
        <end position="454"/>
    </location>
</feature>
<keyword evidence="9" id="KW-1185">Reference proteome</keyword>
<dbReference type="InterPro" id="IPR011701">
    <property type="entry name" value="MFS"/>
</dbReference>
<dbReference type="PANTHER" id="PTHR23502:SF13">
    <property type="entry name" value="MULTIDRUG TRANSPORTER, PUTATIVE (AFU_ORTHOLOGUE AFUA_2G12550)-RELATED"/>
    <property type="match status" value="1"/>
</dbReference>
<feature type="compositionally biased region" description="Basic and acidic residues" evidence="5">
    <location>
        <begin position="75"/>
        <end position="84"/>
    </location>
</feature>
<feature type="region of interest" description="Disordered" evidence="5">
    <location>
        <begin position="1"/>
        <end position="97"/>
    </location>
</feature>